<dbReference type="Proteomes" id="UP000027586">
    <property type="component" value="Unassembled WGS sequence"/>
</dbReference>
<name>A0A068S8X3_9FUNG</name>
<dbReference type="OrthoDB" id="629492at2759"/>
<keyword evidence="2" id="KW-1185">Reference proteome</keyword>
<evidence type="ECO:0000313" key="2">
    <source>
        <dbReference type="Proteomes" id="UP000027586"/>
    </source>
</evidence>
<proteinExistence type="predicted"/>
<dbReference type="EMBL" id="CBTN010000048">
    <property type="protein sequence ID" value="CDH57696.1"/>
    <property type="molecule type" value="Genomic_DNA"/>
</dbReference>
<dbReference type="VEuPathDB" id="FungiDB:LCOR_08607.1"/>
<comment type="caution">
    <text evidence="1">The sequence shown here is derived from an EMBL/GenBank/DDBJ whole genome shotgun (WGS) entry which is preliminary data.</text>
</comment>
<sequence length="126" mass="14338">MSESQWKTVGRQHRIRVDHRGHASLIAESTCAIAITIHQLLQQLNDRAKSLTACAQYDLALKDAAVMREMAPRSCLCYLRACDVYSSQGRQREVIDMCKRGLFAISHDDPDFQQLRVIKSEAQIIH</sequence>
<protein>
    <submittedName>
        <fullName evidence="1">Uncharacterized protein</fullName>
    </submittedName>
</protein>
<reference evidence="1" key="1">
    <citation type="submission" date="2013-08" db="EMBL/GenBank/DDBJ databases">
        <title>Gene expansion shapes genome architecture in the human pathogen Lichtheimia corymbifera: an evolutionary genomics analysis in the ancient terrestrial Mucorales (Mucoromycotina).</title>
        <authorList>
            <person name="Schwartze V.U."/>
            <person name="Winter S."/>
            <person name="Shelest E."/>
            <person name="Marcet-Houben M."/>
            <person name="Horn F."/>
            <person name="Wehner S."/>
            <person name="Hoffmann K."/>
            <person name="Riege K."/>
            <person name="Sammeth M."/>
            <person name="Nowrousian M."/>
            <person name="Valiante V."/>
            <person name="Linde J."/>
            <person name="Jacobsen I.D."/>
            <person name="Marz M."/>
            <person name="Brakhage A.A."/>
            <person name="Gabaldon T."/>
            <person name="Bocker S."/>
            <person name="Voigt K."/>
        </authorList>
    </citation>
    <scope>NUCLEOTIDE SEQUENCE [LARGE SCALE GENOMIC DNA]</scope>
    <source>
        <strain evidence="1">FSU 9682</strain>
    </source>
</reference>
<dbReference type="AlphaFoldDB" id="A0A068S8X3"/>
<evidence type="ECO:0000313" key="1">
    <source>
        <dbReference type="EMBL" id="CDH57696.1"/>
    </source>
</evidence>
<gene>
    <name evidence="1" type="ORF">LCOR_08607.1</name>
</gene>
<organism evidence="1 2">
    <name type="scientific">Lichtheimia corymbifera JMRC:FSU:9682</name>
    <dbReference type="NCBI Taxonomy" id="1263082"/>
    <lineage>
        <taxon>Eukaryota</taxon>
        <taxon>Fungi</taxon>
        <taxon>Fungi incertae sedis</taxon>
        <taxon>Mucoromycota</taxon>
        <taxon>Mucoromycotina</taxon>
        <taxon>Mucoromycetes</taxon>
        <taxon>Mucorales</taxon>
        <taxon>Lichtheimiaceae</taxon>
        <taxon>Lichtheimia</taxon>
    </lineage>
</organism>
<accession>A0A068S8X3</accession>